<keyword evidence="1" id="KW-0175">Coiled coil</keyword>
<dbReference type="Proteomes" id="UP000005850">
    <property type="component" value="Chromosome"/>
</dbReference>
<sequence>MRDLIEQFATHYVSDLEKQLDSENGQRSIQNPVLFLFLGDKSLEALQSIYATNEQKWQNSEGVLYVHAYSEGTLQRANVYNCRLPQPSADKKTMRASLYDMFYQDESLLIELNKMMKMVSVRVAEMGKLFTYHQQMNIAVVTRVDDIANVLLPEFTLLVKSYLSELFKNVSLDLYVLMQEKNNGQEFGFSTSIGVSFLDELNEYQQPDYQFCADLQMTEDRVKLAVEHTSSPLYSLVYILSDKNEQGMFIDNGKEDNYELISDIVLLNNKRVESEVYEGSESYNRTQFIHNITGVTRRPTFASAGLSKVKRPTHAIAHTVLAKVYDHFLGRLKQNGTYDVSEVLERLEITDSQILQKVKSVLPDESKLEELTGLMTSGVSYKELTSMTLKEAEVALFEDSSQTFFATNFVLAARSKRDSSQQKHKLTPLIREEILENPKYGLYAAYQLTSGSDAKKSLAHVLRSRIKDTIRQLEYCKDQLEDLYRQRVDRQEIKTGGLFTRDKERVRNFIRHFFPVIYGKKYEILGLEMEIELLSDYERQLEDIHQKLRQQVMQLEEIKVQVSEMARKSIREAVDYLDKNIEEYYGAVVQESIEIVEAKRGTGFYFEDRYMGSISFLLDKGVTEMIQRLCDMCRKEIMTSEPFSLSFEDELLARANVTAAYDNRTVLTREQLYRDLALELESRSSVHIEVFQFMQKYRYEEKYFFADYTNDFVQYVFRTEQGMRTYKQGCIHEANKSGIEKIKLMGGFGIEDLMYYRNNRKYYESYRENGFLFRRQGGGQLS</sequence>
<dbReference type="RefSeq" id="WP_003334064.1">
    <property type="nucleotide sequence ID" value="NZ_CP007806.1"/>
</dbReference>
<reference evidence="2 3" key="1">
    <citation type="journal article" date="2011" name="J. Bacteriol.">
        <title>Genome sequence of Brevibacillus laterosporus LMG 15441, a pathogen of invertebrates.</title>
        <authorList>
            <person name="Djukic M."/>
            <person name="Poehlein A."/>
            <person name="Thurmer A."/>
            <person name="Daniel R."/>
        </authorList>
    </citation>
    <scope>NUCLEOTIDE SEQUENCE [LARGE SCALE GENOMIC DNA]</scope>
    <source>
        <strain evidence="2 3">LMG 15441</strain>
    </source>
</reference>
<evidence type="ECO:0000256" key="1">
    <source>
        <dbReference type="SAM" id="Coils"/>
    </source>
</evidence>
<organism evidence="2 3">
    <name type="scientific">Brevibacillus laterosporus LMG 15441</name>
    <dbReference type="NCBI Taxonomy" id="1042163"/>
    <lineage>
        <taxon>Bacteria</taxon>
        <taxon>Bacillati</taxon>
        <taxon>Bacillota</taxon>
        <taxon>Bacilli</taxon>
        <taxon>Bacillales</taxon>
        <taxon>Paenibacillaceae</taxon>
        <taxon>Brevibacillus</taxon>
    </lineage>
</organism>
<evidence type="ECO:0000313" key="3">
    <source>
        <dbReference type="Proteomes" id="UP000005850"/>
    </source>
</evidence>
<dbReference type="KEGG" id="blr:BRLA_c045960"/>
<evidence type="ECO:0000313" key="2">
    <source>
        <dbReference type="EMBL" id="AIG28860.1"/>
    </source>
</evidence>
<keyword evidence="3" id="KW-1185">Reference proteome</keyword>
<proteinExistence type="predicted"/>
<gene>
    <name evidence="2" type="ORF">BRLA_c045960</name>
</gene>
<feature type="coiled-coil region" evidence="1">
    <location>
        <begin position="527"/>
        <end position="565"/>
    </location>
</feature>
<dbReference type="STRING" id="1042163.BRLA_c045960"/>
<dbReference type="AlphaFoldDB" id="A0A075RI91"/>
<dbReference type="eggNOG" id="ENOG502ZA6K">
    <property type="taxonomic scope" value="Bacteria"/>
</dbReference>
<accession>A0A075RI91</accession>
<name>A0A075RI91_BRELA</name>
<evidence type="ECO:0008006" key="4">
    <source>
        <dbReference type="Google" id="ProtNLM"/>
    </source>
</evidence>
<dbReference type="HOGENOM" id="CLU_019686_0_0_9"/>
<dbReference type="EMBL" id="CP007806">
    <property type="protein sequence ID" value="AIG28860.1"/>
    <property type="molecule type" value="Genomic_DNA"/>
</dbReference>
<protein>
    <recommendedName>
        <fullName evidence="4">Transcription initiation factor TFIID</fullName>
    </recommendedName>
</protein>